<proteinExistence type="predicted"/>
<dbReference type="VEuPathDB" id="FungiDB:RhiirFUN_014320"/>
<dbReference type="VEuPathDB" id="FungiDB:FUN_016818"/>
<feature type="transmembrane region" description="Helical" evidence="1">
    <location>
        <begin position="215"/>
        <end position="236"/>
    </location>
</feature>
<evidence type="ECO:0000313" key="2">
    <source>
        <dbReference type="EMBL" id="PKY46352.1"/>
    </source>
</evidence>
<protein>
    <submittedName>
        <fullName evidence="2">Uncharacterized protein</fullName>
    </submittedName>
</protein>
<feature type="transmembrane region" description="Helical" evidence="1">
    <location>
        <begin position="257"/>
        <end position="274"/>
    </location>
</feature>
<dbReference type="AlphaFoldDB" id="A0A2I1GI99"/>
<dbReference type="VEuPathDB" id="FungiDB:RhiirFUN_022136"/>
<feature type="transmembrane region" description="Helical" evidence="1">
    <location>
        <begin position="46"/>
        <end position="66"/>
    </location>
</feature>
<dbReference type="VEuPathDB" id="FungiDB:FUN_012821"/>
<dbReference type="OrthoDB" id="2447777at2759"/>
<evidence type="ECO:0000256" key="1">
    <source>
        <dbReference type="SAM" id="Phobius"/>
    </source>
</evidence>
<reference evidence="2 3" key="1">
    <citation type="submission" date="2015-10" db="EMBL/GenBank/DDBJ databases">
        <title>Genome analyses suggest a sexual origin of heterokaryosis in a supposedly ancient asexual fungus.</title>
        <authorList>
            <person name="Ropars J."/>
            <person name="Sedzielewska K."/>
            <person name="Noel J."/>
            <person name="Charron P."/>
            <person name="Farinelli L."/>
            <person name="Marton T."/>
            <person name="Kruger M."/>
            <person name="Pelin A."/>
            <person name="Brachmann A."/>
            <person name="Corradi N."/>
        </authorList>
    </citation>
    <scope>NUCLEOTIDE SEQUENCE [LARGE SCALE GENOMIC DNA]</scope>
    <source>
        <strain evidence="2 3">A4</strain>
    </source>
</reference>
<keyword evidence="1" id="KW-0812">Transmembrane</keyword>
<feature type="transmembrane region" description="Helical" evidence="1">
    <location>
        <begin position="15"/>
        <end position="34"/>
    </location>
</feature>
<gene>
    <name evidence="2" type="ORF">RhiirA4_519455</name>
</gene>
<sequence>MSSNDTPYNPAEETINSILTGLLPVLIFGLFNGFEDDKKKKISMINIFDDFVIFASIIIYPLITAIEWYQYYTRFNKIMVITCYTISAIFGIISYGFFLIIRCKIGGKGKKIEEGERKDDIENGNNKNKVNEGENNDKNILNIFKSLYGESFACVLIMILLTIISFAGYYYVIIGDLDIDAKDINHISNYCTENFGVNKCNNLKIINRNVYVCSLVFSFLQLFYIIFKVKFLCFLCEKPENDILRRINRFTSILKHINIIIITVFPAIVSGYLISTNSITTKIAFGICTLSFTRLVNHFNEKPEKVNTLISFYLNGNDYKDKEQIEKLTEDMDELTKKLIDKVKYLNKQQDKKLTINHFNENPEKVNTLISFYLNDNDYKDKEQIEKLTEDMDELTKKLNYKIDEIKYLNEQNKERKYIELN</sequence>
<keyword evidence="3" id="KW-1185">Reference proteome</keyword>
<dbReference type="VEuPathDB" id="FungiDB:RhiirA1_452843"/>
<name>A0A2I1GI99_9GLOM</name>
<keyword evidence="1" id="KW-1133">Transmembrane helix</keyword>
<accession>A0A2I1GI99</accession>
<dbReference type="VEuPathDB" id="FungiDB:RhiirA1_396180"/>
<comment type="caution">
    <text evidence="2">The sequence shown here is derived from an EMBL/GenBank/DDBJ whole genome shotgun (WGS) entry which is preliminary data.</text>
</comment>
<evidence type="ECO:0000313" key="3">
    <source>
        <dbReference type="Proteomes" id="UP000234323"/>
    </source>
</evidence>
<keyword evidence="1" id="KW-0472">Membrane</keyword>
<dbReference type="Proteomes" id="UP000234323">
    <property type="component" value="Unassembled WGS sequence"/>
</dbReference>
<feature type="transmembrane region" description="Helical" evidence="1">
    <location>
        <begin position="152"/>
        <end position="172"/>
    </location>
</feature>
<dbReference type="EMBL" id="LLXI01000448">
    <property type="protein sequence ID" value="PKY46352.1"/>
    <property type="molecule type" value="Genomic_DNA"/>
</dbReference>
<organism evidence="2 3">
    <name type="scientific">Rhizophagus irregularis</name>
    <dbReference type="NCBI Taxonomy" id="588596"/>
    <lineage>
        <taxon>Eukaryota</taxon>
        <taxon>Fungi</taxon>
        <taxon>Fungi incertae sedis</taxon>
        <taxon>Mucoromycota</taxon>
        <taxon>Glomeromycotina</taxon>
        <taxon>Glomeromycetes</taxon>
        <taxon>Glomerales</taxon>
        <taxon>Glomeraceae</taxon>
        <taxon>Rhizophagus</taxon>
    </lineage>
</organism>
<feature type="transmembrane region" description="Helical" evidence="1">
    <location>
        <begin position="78"/>
        <end position="101"/>
    </location>
</feature>